<feature type="region of interest" description="Disordered" evidence="1">
    <location>
        <begin position="1"/>
        <end position="64"/>
    </location>
</feature>
<protein>
    <recommendedName>
        <fullName evidence="2">2EXR domain-containing protein</fullName>
    </recommendedName>
</protein>
<dbReference type="AlphaFoldDB" id="A0A384K3G1"/>
<evidence type="ECO:0000259" key="2">
    <source>
        <dbReference type="Pfam" id="PF20150"/>
    </source>
</evidence>
<dbReference type="InterPro" id="IPR045518">
    <property type="entry name" value="2EXR"/>
</dbReference>
<evidence type="ECO:0000256" key="1">
    <source>
        <dbReference type="SAM" id="MobiDB-lite"/>
    </source>
</evidence>
<dbReference type="OrthoDB" id="3473305at2759"/>
<sequence length="381" mass="43566">MPPLKKTKPQQKPTRRSGRVRPAARRAQPDIALEATPALGASTNATESTPGSIQNSGSERTPNATAQSLSANYFAQFPSIPSNGHVLAPIYSRPVVLEEFTIFKDLPREIQLMIWEKAVDFNPRNVPVGIMPQLGPGGFKFRTDIPIPEGFMACKGYYEAAKKRYCLLNDRLKANDMSMVQHLPSNFWFNPAIDRFCPVQEWSPHNFEVGIKLFFQILRVAKIAISDYTTDDAHHNGETWQKFFHAGGTLNWSPYVKEIFYYITFQRLNTDVELSFVPNNRSSKNPGRFYLQKFVHHTKHCNQIEDAKSGYRRLAELQAYQKHQDDAAERGGKPRVKLTTVPQWLFDVESGWSVAQPQLMIETRTFTARRLISLMFELPEW</sequence>
<organism evidence="3 4">
    <name type="scientific">Botryotinia fuckeliana (strain B05.10)</name>
    <name type="common">Noble rot fungus</name>
    <name type="synonym">Botrytis cinerea</name>
    <dbReference type="NCBI Taxonomy" id="332648"/>
    <lineage>
        <taxon>Eukaryota</taxon>
        <taxon>Fungi</taxon>
        <taxon>Dikarya</taxon>
        <taxon>Ascomycota</taxon>
        <taxon>Pezizomycotina</taxon>
        <taxon>Leotiomycetes</taxon>
        <taxon>Helotiales</taxon>
        <taxon>Sclerotiniaceae</taxon>
        <taxon>Botrytis</taxon>
    </lineage>
</organism>
<dbReference type="GeneID" id="5430740"/>
<dbReference type="VEuPathDB" id="FungiDB:Bcin14g05310"/>
<reference evidence="3 4" key="1">
    <citation type="journal article" date="2011" name="PLoS Genet.">
        <title>Genomic analysis of the necrotrophic fungal pathogens Sclerotinia sclerotiorum and Botrytis cinerea.</title>
        <authorList>
            <person name="Amselem J."/>
            <person name="Cuomo C.A."/>
            <person name="van Kan J.A."/>
            <person name="Viaud M."/>
            <person name="Benito E.P."/>
            <person name="Couloux A."/>
            <person name="Coutinho P.M."/>
            <person name="de Vries R.P."/>
            <person name="Dyer P.S."/>
            <person name="Fillinger S."/>
            <person name="Fournier E."/>
            <person name="Gout L."/>
            <person name="Hahn M."/>
            <person name="Kohn L."/>
            <person name="Lapalu N."/>
            <person name="Plummer K.M."/>
            <person name="Pradier J.M."/>
            <person name="Quevillon E."/>
            <person name="Sharon A."/>
            <person name="Simon A."/>
            <person name="ten Have A."/>
            <person name="Tudzynski B."/>
            <person name="Tudzynski P."/>
            <person name="Wincker P."/>
            <person name="Andrew M."/>
            <person name="Anthouard V."/>
            <person name="Beever R.E."/>
            <person name="Beffa R."/>
            <person name="Benoit I."/>
            <person name="Bouzid O."/>
            <person name="Brault B."/>
            <person name="Chen Z."/>
            <person name="Choquer M."/>
            <person name="Collemare J."/>
            <person name="Cotton P."/>
            <person name="Danchin E.G."/>
            <person name="Da Silva C."/>
            <person name="Gautier A."/>
            <person name="Giraud C."/>
            <person name="Giraud T."/>
            <person name="Gonzalez C."/>
            <person name="Grossetete S."/>
            <person name="Guldener U."/>
            <person name="Henrissat B."/>
            <person name="Howlett B.J."/>
            <person name="Kodira C."/>
            <person name="Kretschmer M."/>
            <person name="Lappartient A."/>
            <person name="Leroch M."/>
            <person name="Levis C."/>
            <person name="Mauceli E."/>
            <person name="Neuveglise C."/>
            <person name="Oeser B."/>
            <person name="Pearson M."/>
            <person name="Poulain J."/>
            <person name="Poussereau N."/>
            <person name="Quesneville H."/>
            <person name="Rascle C."/>
            <person name="Schumacher J."/>
            <person name="Segurens B."/>
            <person name="Sexton A."/>
            <person name="Silva E."/>
            <person name="Sirven C."/>
            <person name="Soanes D.M."/>
            <person name="Talbot N.J."/>
            <person name="Templeton M."/>
            <person name="Yandava C."/>
            <person name="Yarden O."/>
            <person name="Zeng Q."/>
            <person name="Rollins J.A."/>
            <person name="Lebrun M.H."/>
            <person name="Dickman M."/>
        </authorList>
    </citation>
    <scope>NUCLEOTIDE SEQUENCE [LARGE SCALE GENOMIC DNA]</scope>
    <source>
        <strain evidence="3 4">B05.10</strain>
    </source>
</reference>
<dbReference type="Proteomes" id="UP000001798">
    <property type="component" value="Chromosome 14"/>
</dbReference>
<dbReference type="EMBL" id="CP009818">
    <property type="protein sequence ID" value="ATZ57386.1"/>
    <property type="molecule type" value="Genomic_DNA"/>
</dbReference>
<dbReference type="RefSeq" id="XP_001550219.1">
    <property type="nucleotide sequence ID" value="XM_001550169.2"/>
</dbReference>
<accession>A0A384K3G1</accession>
<dbReference type="KEGG" id="bfu:BCIN_14g05310"/>
<reference evidence="3 4" key="3">
    <citation type="journal article" date="2017" name="Mol. Plant Pathol.">
        <title>A gapless genome sequence of the fungus Botrytis cinerea.</title>
        <authorList>
            <person name="Van Kan J.A."/>
            <person name="Stassen J.H."/>
            <person name="Mosbach A."/>
            <person name="Van Der Lee T.A."/>
            <person name="Faino L."/>
            <person name="Farmer A.D."/>
            <person name="Papasotiriou D.G."/>
            <person name="Zhou S."/>
            <person name="Seidl M.F."/>
            <person name="Cottam E."/>
            <person name="Edel D."/>
            <person name="Hahn M."/>
            <person name="Schwartz D.C."/>
            <person name="Dietrich R.A."/>
            <person name="Widdison S."/>
            <person name="Scalliet G."/>
        </authorList>
    </citation>
    <scope>NUCLEOTIDE SEQUENCE [LARGE SCALE GENOMIC DNA]</scope>
    <source>
        <strain evidence="3 4">B05.10</strain>
    </source>
</reference>
<feature type="domain" description="2EXR" evidence="2">
    <location>
        <begin position="100"/>
        <end position="195"/>
    </location>
</feature>
<reference evidence="3 4" key="2">
    <citation type="journal article" date="2012" name="Eukaryot. Cell">
        <title>Genome update of Botrytis cinerea strains B05.10 and T4.</title>
        <authorList>
            <person name="Staats M."/>
            <person name="van Kan J.A."/>
        </authorList>
    </citation>
    <scope>NUCLEOTIDE SEQUENCE [LARGE SCALE GENOMIC DNA]</scope>
    <source>
        <strain evidence="3 4">B05.10</strain>
    </source>
</reference>
<gene>
    <name evidence="3" type="ORF">BCIN_14g05310</name>
</gene>
<feature type="compositionally biased region" description="Polar residues" evidence="1">
    <location>
        <begin position="41"/>
        <end position="64"/>
    </location>
</feature>
<name>A0A384K3G1_BOTFB</name>
<keyword evidence="4" id="KW-1185">Reference proteome</keyword>
<evidence type="ECO:0000313" key="4">
    <source>
        <dbReference type="Proteomes" id="UP000001798"/>
    </source>
</evidence>
<evidence type="ECO:0000313" key="3">
    <source>
        <dbReference type="EMBL" id="ATZ57386.1"/>
    </source>
</evidence>
<feature type="compositionally biased region" description="Basic residues" evidence="1">
    <location>
        <begin position="1"/>
        <end position="24"/>
    </location>
</feature>
<dbReference type="Pfam" id="PF20150">
    <property type="entry name" value="2EXR"/>
    <property type="match status" value="1"/>
</dbReference>
<proteinExistence type="predicted"/>